<gene>
    <name evidence="1" type="ORF">RCZ01_17750</name>
</gene>
<dbReference type="AlphaFoldDB" id="A0A5M4BA44"/>
<accession>A0A5M4BA44</accession>
<reference evidence="2" key="1">
    <citation type="journal article" date="2020" name="Int. J. Syst. Evol. Microbiol.">
        <title>Capnocytophaga felis sp. nov. isolated from the feline oral cavity.</title>
        <authorList>
            <person name="Suzuki M."/>
            <person name="Umeda K."/>
            <person name="Kimura M."/>
            <person name="Imaoka K."/>
            <person name="Morikawa S."/>
            <person name="Maeda K."/>
        </authorList>
    </citation>
    <scope>NUCLEOTIDE SEQUENCE [LARGE SCALE GENOMIC DNA]</scope>
    <source>
        <strain evidence="2">KC07070</strain>
    </source>
</reference>
<name>A0A5M4BA44_9FLAO</name>
<sequence>MTTIAKQTTFRHKLAYYAELSYLQYENLRHQYFLDWCGKIAHQKYIPLKWLSKNDYLKNWFDDQWVALVEGGIKRQYNTELDAGIFDKDDVLLMLDTFYLDLQYFPKILIEKIIKAQKYENQESNP</sequence>
<dbReference type="EMBL" id="BLBC01000011">
    <property type="protein sequence ID" value="GET46473.1"/>
    <property type="molecule type" value="Genomic_DNA"/>
</dbReference>
<dbReference type="OrthoDB" id="1150805at2"/>
<evidence type="ECO:0000313" key="1">
    <source>
        <dbReference type="EMBL" id="GET46473.1"/>
    </source>
</evidence>
<keyword evidence="2" id="KW-1185">Reference proteome</keyword>
<comment type="caution">
    <text evidence="1">The sequence shown here is derived from an EMBL/GenBank/DDBJ whole genome shotgun (WGS) entry which is preliminary data.</text>
</comment>
<protein>
    <submittedName>
        <fullName evidence="1">Uncharacterized protein</fullName>
    </submittedName>
</protein>
<proteinExistence type="predicted"/>
<organism evidence="1 2">
    <name type="scientific">Capnocytophaga felis</name>
    <dbReference type="NCBI Taxonomy" id="2267611"/>
    <lineage>
        <taxon>Bacteria</taxon>
        <taxon>Pseudomonadati</taxon>
        <taxon>Bacteroidota</taxon>
        <taxon>Flavobacteriia</taxon>
        <taxon>Flavobacteriales</taxon>
        <taxon>Flavobacteriaceae</taxon>
        <taxon>Capnocytophaga</taxon>
    </lineage>
</organism>
<dbReference type="RefSeq" id="WP_155285102.1">
    <property type="nucleotide sequence ID" value="NZ_BLBC01000011.1"/>
</dbReference>
<dbReference type="Proteomes" id="UP000398217">
    <property type="component" value="Unassembled WGS sequence"/>
</dbReference>
<evidence type="ECO:0000313" key="2">
    <source>
        <dbReference type="Proteomes" id="UP000398217"/>
    </source>
</evidence>